<accession>A0AAV6XBK8</accession>
<dbReference type="PANTHER" id="PTHR34282:SF1">
    <property type="entry name" value="DUF3741 DOMAIN-CONTAINING PROTEIN"/>
    <property type="match status" value="1"/>
</dbReference>
<organism evidence="2 3">
    <name type="scientific">Buddleja alternifolia</name>
    <dbReference type="NCBI Taxonomy" id="168488"/>
    <lineage>
        <taxon>Eukaryota</taxon>
        <taxon>Viridiplantae</taxon>
        <taxon>Streptophyta</taxon>
        <taxon>Embryophyta</taxon>
        <taxon>Tracheophyta</taxon>
        <taxon>Spermatophyta</taxon>
        <taxon>Magnoliopsida</taxon>
        <taxon>eudicotyledons</taxon>
        <taxon>Gunneridae</taxon>
        <taxon>Pentapetalae</taxon>
        <taxon>asterids</taxon>
        <taxon>lamiids</taxon>
        <taxon>Lamiales</taxon>
        <taxon>Scrophulariaceae</taxon>
        <taxon>Buddlejeae</taxon>
        <taxon>Buddleja</taxon>
    </lineage>
</organism>
<dbReference type="EMBL" id="WHWC01000008">
    <property type="protein sequence ID" value="KAG8377782.1"/>
    <property type="molecule type" value="Genomic_DNA"/>
</dbReference>
<evidence type="ECO:0000313" key="3">
    <source>
        <dbReference type="Proteomes" id="UP000826271"/>
    </source>
</evidence>
<keyword evidence="3" id="KW-1185">Reference proteome</keyword>
<feature type="region of interest" description="Disordered" evidence="1">
    <location>
        <begin position="55"/>
        <end position="76"/>
    </location>
</feature>
<feature type="compositionally biased region" description="Basic and acidic residues" evidence="1">
    <location>
        <begin position="543"/>
        <end position="558"/>
    </location>
</feature>
<feature type="compositionally biased region" description="Basic and acidic residues" evidence="1">
    <location>
        <begin position="476"/>
        <end position="498"/>
    </location>
</feature>
<gene>
    <name evidence="2" type="ORF">BUALT_Bualt08G0069300</name>
</gene>
<evidence type="ECO:0000313" key="2">
    <source>
        <dbReference type="EMBL" id="KAG8377782.1"/>
    </source>
</evidence>
<evidence type="ECO:0000256" key="1">
    <source>
        <dbReference type="SAM" id="MobiDB-lite"/>
    </source>
</evidence>
<feature type="compositionally biased region" description="Low complexity" evidence="1">
    <location>
        <begin position="510"/>
        <end position="519"/>
    </location>
</feature>
<feature type="compositionally biased region" description="Basic and acidic residues" evidence="1">
    <location>
        <begin position="565"/>
        <end position="583"/>
    </location>
</feature>
<feature type="compositionally biased region" description="Polar residues" evidence="1">
    <location>
        <begin position="590"/>
        <end position="601"/>
    </location>
</feature>
<feature type="region of interest" description="Disordered" evidence="1">
    <location>
        <begin position="475"/>
        <end position="612"/>
    </location>
</feature>
<comment type="caution">
    <text evidence="2">The sequence shown here is derived from an EMBL/GenBank/DDBJ whole genome shotgun (WGS) entry which is preliminary data.</text>
</comment>
<dbReference type="Proteomes" id="UP000826271">
    <property type="component" value="Unassembled WGS sequence"/>
</dbReference>
<dbReference type="AlphaFoldDB" id="A0AAV6XBK8"/>
<feature type="compositionally biased region" description="Basic and acidic residues" evidence="1">
    <location>
        <begin position="602"/>
        <end position="611"/>
    </location>
</feature>
<name>A0AAV6XBK8_9LAMI</name>
<feature type="region of interest" description="Disordered" evidence="1">
    <location>
        <begin position="721"/>
        <end position="740"/>
    </location>
</feature>
<feature type="compositionally biased region" description="Basic and acidic residues" evidence="1">
    <location>
        <begin position="721"/>
        <end position="730"/>
    </location>
</feature>
<sequence length="912" mass="103856">MGTKSDFAEKLLHDLRLRKDKMSATPNSTPQNSQMCRDYHKNAPQAYRGAQYIKPLENSSRRPNGGSRSFTTKETPNQIILYERGKNSTQVKDLSMAIAFAFQKTENLSKIASPSCNNPLVKFFNRFGPGSLDFRKMESLSTYNVSHIHITEMSKGVQKLNQILKSRSDGLNFDRNSVEFGKELFKGAIDLEESLRMLVSLQEASDYMNVAQQKGRLRLIEKDKDGQENSTDKLAADQRRVDRPRFSFDKRSQVLAKSNSKMISHGKSASCIPDFDSSTQMKPKNQLISSQSAEGKGRISNVVAKLMGLEEIPQKENYMCIQKDLSSKGKLSSKSTQLSERFNVDSKNSSFIGSDRMTIESNNASKIRDMNCNVRAGNRPETTDDSSQMVKSEINQGHKDLKILAVGMDVVSGRKMVKLTTNKQENHSAKPNKVAGFQVLHDSETKQNLTGDRERKIIEAQKKFPAKSVDRVQVLKRPERQDDRRAELKGLQLRERTLMSKKHKGPQVESIISSKTIKSGGHLLKKRKNDKTIPENGKSIKPRGKDPPSSRDVYEKEQNQNLNHENFHKEDRSQSRSPREPVQEKPIGISATQKKAVSNDIQKSENPRKMDLTMTRRSGNVNGLTRSSKQSSNMLQDLKQQMHKKNGGEVGRVEPIKQKDELQNESEKTTLLDNVVRDECQELNTQEIPAPNDNCDDVSLDFGKVSDDLLRVEQLCASRDEQELEKHDQSSGRSQEQLTEPEKELKEIVIKSQQFLNKAEALFKLNIPVTFLYAVDRNDEVRDNKLILDCGYEIMKRTARRYEIALHSYTLSGINFHKIRSLDDLVRKLCKNFEMLKFYGGNGDEEHDIAESLHQMLEKDINNKDSDVNSMWDNMMFMFSEKEDVVRDLEKHMLNVLLDEITNDLLLIPVSV</sequence>
<proteinExistence type="predicted"/>
<protein>
    <recommendedName>
        <fullName evidence="4">DUF3741 domain-containing protein</fullName>
    </recommendedName>
</protein>
<dbReference type="PANTHER" id="PTHR34282">
    <property type="entry name" value="OS01G0228800 PROTEIN-RELATED"/>
    <property type="match status" value="1"/>
</dbReference>
<evidence type="ECO:0008006" key="4">
    <source>
        <dbReference type="Google" id="ProtNLM"/>
    </source>
</evidence>
<reference evidence="2" key="1">
    <citation type="submission" date="2019-10" db="EMBL/GenBank/DDBJ databases">
        <authorList>
            <person name="Zhang R."/>
            <person name="Pan Y."/>
            <person name="Wang J."/>
            <person name="Ma R."/>
            <person name="Yu S."/>
        </authorList>
    </citation>
    <scope>NUCLEOTIDE SEQUENCE</scope>
    <source>
        <strain evidence="2">LA-IB0</strain>
        <tissue evidence="2">Leaf</tissue>
    </source>
</reference>